<protein>
    <recommendedName>
        <fullName evidence="1">diguanylate cyclase</fullName>
        <ecNumber evidence="1">2.7.7.65</ecNumber>
    </recommendedName>
</protein>
<keyword evidence="3" id="KW-0812">Transmembrane</keyword>
<dbReference type="PANTHER" id="PTHR45138">
    <property type="entry name" value="REGULATORY COMPONENTS OF SENSORY TRANSDUCTION SYSTEM"/>
    <property type="match status" value="1"/>
</dbReference>
<name>A0A3S4CA74_9HYPH</name>
<dbReference type="SMART" id="SM00304">
    <property type="entry name" value="HAMP"/>
    <property type="match status" value="1"/>
</dbReference>
<dbReference type="InterPro" id="IPR000160">
    <property type="entry name" value="GGDEF_dom"/>
</dbReference>
<dbReference type="AlphaFoldDB" id="A0A3S4CA74"/>
<dbReference type="RefSeq" id="WP_126149242.1">
    <property type="nucleotide sequence ID" value="NZ_JBHTMH010000003.1"/>
</dbReference>
<evidence type="ECO:0000313" key="7">
    <source>
        <dbReference type="Proteomes" id="UP000268844"/>
    </source>
</evidence>
<dbReference type="GO" id="GO:0016020">
    <property type="term" value="C:membrane"/>
    <property type="evidence" value="ECO:0007669"/>
    <property type="project" value="InterPro"/>
</dbReference>
<dbReference type="SMART" id="SM00267">
    <property type="entry name" value="GGDEF"/>
    <property type="match status" value="1"/>
</dbReference>
<dbReference type="InterPro" id="IPR050469">
    <property type="entry name" value="Diguanylate_Cyclase"/>
</dbReference>
<accession>A0A3S4CA74</accession>
<keyword evidence="3" id="KW-0472">Membrane</keyword>
<evidence type="ECO:0000256" key="2">
    <source>
        <dbReference type="ARBA" id="ARBA00034247"/>
    </source>
</evidence>
<evidence type="ECO:0000313" key="6">
    <source>
        <dbReference type="EMBL" id="VDS03638.1"/>
    </source>
</evidence>
<keyword evidence="6" id="KW-0548">Nucleotidyltransferase</keyword>
<dbReference type="OrthoDB" id="9812260at2"/>
<dbReference type="EC" id="2.7.7.65" evidence="1"/>
<dbReference type="PROSITE" id="PS50885">
    <property type="entry name" value="HAMP"/>
    <property type="match status" value="1"/>
</dbReference>
<feature type="transmembrane region" description="Helical" evidence="3">
    <location>
        <begin position="316"/>
        <end position="339"/>
    </location>
</feature>
<comment type="catalytic activity">
    <reaction evidence="2">
        <text>2 GTP = 3',3'-c-di-GMP + 2 diphosphate</text>
        <dbReference type="Rhea" id="RHEA:24898"/>
        <dbReference type="ChEBI" id="CHEBI:33019"/>
        <dbReference type="ChEBI" id="CHEBI:37565"/>
        <dbReference type="ChEBI" id="CHEBI:58805"/>
        <dbReference type="EC" id="2.7.7.65"/>
    </reaction>
</comment>
<dbReference type="Pfam" id="PF00990">
    <property type="entry name" value="GGDEF"/>
    <property type="match status" value="1"/>
</dbReference>
<feature type="domain" description="HAMP" evidence="4">
    <location>
        <begin position="341"/>
        <end position="395"/>
    </location>
</feature>
<sequence>MPAPRRTITNSLTSRVLIFVVLAFALVAVPSYFAFNWIVASTVIQLGTLFAEKQVLYDRHRGLGTLIREVSLAETLAGSQAIRDWTRNEDDPVLKRRGIAELEHYRQNFTDRSYFFVIDASKNYYFNDAGNGYAGNQLRYAVSADNPRDAWYFATKSLGDGCHLNVDNDANLGVTKVWMNCVIREGRTVLGVLGTGIDLTAFIQEVVNVPQVGVTSMFVDRRGLVQAHRDQNLVNLASLSEDIRAKRTVFSLVDSPKDEAVLRGLMEDVTDGETLARSAFVDIGGKPTLVGVGYLDRLGWYNVTLMDVDAIIDRQLFLPIGLLLISVMGLGTIMLVLVFKRQVLDRLVRLEGVVRSAREGDYGPALHMGVGQQDEIGRLSAAFTEMATAVDDNTRLLEARVRERTRELEQLAFRDGQTGILNRRGFAEAHEQAAAAGDYGLMLLDIDRFKTINDNYGHAAGDAVVLEVARRIGTIMGTGDSCARWGGDEFIVLLPGCAAAALRPAALRLMAAITEAPVIGPAGEQMAISISVGACLAERGDNLDLAADMADAALYMAKERGRNMVVVFDAKMQMQPRTA</sequence>
<dbReference type="GO" id="GO:0007165">
    <property type="term" value="P:signal transduction"/>
    <property type="evidence" value="ECO:0007669"/>
    <property type="project" value="InterPro"/>
</dbReference>
<dbReference type="InterPro" id="IPR029787">
    <property type="entry name" value="Nucleotide_cyclase"/>
</dbReference>
<dbReference type="GO" id="GO:0052621">
    <property type="term" value="F:diguanylate cyclase activity"/>
    <property type="evidence" value="ECO:0007669"/>
    <property type="project" value="UniProtKB-EC"/>
</dbReference>
<feature type="domain" description="GGDEF" evidence="5">
    <location>
        <begin position="437"/>
        <end position="570"/>
    </location>
</feature>
<dbReference type="InterPro" id="IPR003660">
    <property type="entry name" value="HAMP_dom"/>
</dbReference>
<proteinExistence type="predicted"/>
<dbReference type="CDD" id="cd06225">
    <property type="entry name" value="HAMP"/>
    <property type="match status" value="1"/>
</dbReference>
<keyword evidence="3" id="KW-1133">Transmembrane helix</keyword>
<evidence type="ECO:0000256" key="3">
    <source>
        <dbReference type="SAM" id="Phobius"/>
    </source>
</evidence>
<feature type="transmembrane region" description="Helical" evidence="3">
    <location>
        <begin position="12"/>
        <end position="35"/>
    </location>
</feature>
<evidence type="ECO:0000259" key="4">
    <source>
        <dbReference type="PROSITE" id="PS50885"/>
    </source>
</evidence>
<dbReference type="EMBL" id="UZWD01000011">
    <property type="protein sequence ID" value="VDS03638.1"/>
    <property type="molecule type" value="Genomic_DNA"/>
</dbReference>
<dbReference type="Proteomes" id="UP000268844">
    <property type="component" value="Unassembled WGS sequence"/>
</dbReference>
<dbReference type="CDD" id="cd01949">
    <property type="entry name" value="GGDEF"/>
    <property type="match status" value="1"/>
</dbReference>
<reference evidence="6 7" key="1">
    <citation type="submission" date="2018-12" db="EMBL/GenBank/DDBJ databases">
        <authorList>
            <person name="Criscuolo A."/>
        </authorList>
    </citation>
    <scope>NUCLEOTIDE SEQUENCE [LARGE SCALE GENOMIC DNA]</scope>
    <source>
        <strain evidence="6">ACIP1116281</strain>
    </source>
</reference>
<evidence type="ECO:0000256" key="1">
    <source>
        <dbReference type="ARBA" id="ARBA00012528"/>
    </source>
</evidence>
<dbReference type="Gene3D" id="3.30.450.20">
    <property type="entry name" value="PAS domain"/>
    <property type="match status" value="1"/>
</dbReference>
<dbReference type="NCBIfam" id="TIGR00254">
    <property type="entry name" value="GGDEF"/>
    <property type="match status" value="1"/>
</dbReference>
<dbReference type="SUPFAM" id="SSF55073">
    <property type="entry name" value="Nucleotide cyclase"/>
    <property type="match status" value="1"/>
</dbReference>
<dbReference type="PROSITE" id="PS50887">
    <property type="entry name" value="GGDEF"/>
    <property type="match status" value="1"/>
</dbReference>
<dbReference type="InterPro" id="IPR043128">
    <property type="entry name" value="Rev_trsase/Diguanyl_cyclase"/>
</dbReference>
<keyword evidence="6" id="KW-0808">Transferase</keyword>
<dbReference type="Gene3D" id="3.30.70.270">
    <property type="match status" value="1"/>
</dbReference>
<organism evidence="6 7">
    <name type="scientific">Devosia equisanguinis</name>
    <dbReference type="NCBI Taxonomy" id="2490941"/>
    <lineage>
        <taxon>Bacteria</taxon>
        <taxon>Pseudomonadati</taxon>
        <taxon>Pseudomonadota</taxon>
        <taxon>Alphaproteobacteria</taxon>
        <taxon>Hyphomicrobiales</taxon>
        <taxon>Devosiaceae</taxon>
        <taxon>Devosia</taxon>
    </lineage>
</organism>
<gene>
    <name evidence="6" type="primary">ydaM_1</name>
    <name evidence="6" type="ORF">DEVEQU_00764</name>
</gene>
<dbReference type="Gene3D" id="6.10.340.10">
    <property type="match status" value="1"/>
</dbReference>
<evidence type="ECO:0000259" key="5">
    <source>
        <dbReference type="PROSITE" id="PS50887"/>
    </source>
</evidence>
<keyword evidence="7" id="KW-1185">Reference proteome</keyword>
<dbReference type="PANTHER" id="PTHR45138:SF9">
    <property type="entry name" value="DIGUANYLATE CYCLASE DGCM-RELATED"/>
    <property type="match status" value="1"/>
</dbReference>